<dbReference type="Pfam" id="PF00908">
    <property type="entry name" value="dTDP_sugar_isom"/>
    <property type="match status" value="1"/>
</dbReference>
<dbReference type="GO" id="GO:0000271">
    <property type="term" value="P:polysaccharide biosynthetic process"/>
    <property type="evidence" value="ECO:0007669"/>
    <property type="project" value="TreeGrafter"/>
</dbReference>
<dbReference type="InterPro" id="IPR000888">
    <property type="entry name" value="RmlC-like"/>
</dbReference>
<dbReference type="GO" id="GO:0008830">
    <property type="term" value="F:dTDP-4-dehydrorhamnose 3,5-epimerase activity"/>
    <property type="evidence" value="ECO:0007669"/>
    <property type="project" value="InterPro"/>
</dbReference>
<dbReference type="PANTHER" id="PTHR21047">
    <property type="entry name" value="DTDP-6-DEOXY-D-GLUCOSE-3,5 EPIMERASE"/>
    <property type="match status" value="1"/>
</dbReference>
<dbReference type="AlphaFoldDB" id="A0A2C8Y6H4"/>
<dbReference type="EMBL" id="OCST01000001">
    <property type="protein sequence ID" value="SOE45763.1"/>
    <property type="molecule type" value="Genomic_DNA"/>
</dbReference>
<evidence type="ECO:0000313" key="4">
    <source>
        <dbReference type="EMBL" id="SOE45763.1"/>
    </source>
</evidence>
<feature type="active site" description="Proton donor" evidence="2">
    <location>
        <position position="132"/>
    </location>
</feature>
<dbReference type="Proteomes" id="UP000219440">
    <property type="component" value="Unassembled WGS sequence"/>
</dbReference>
<dbReference type="SUPFAM" id="SSF51182">
    <property type="entry name" value="RmlC-like cupins"/>
    <property type="match status" value="1"/>
</dbReference>
<organism evidence="4 5">
    <name type="scientific">Salinibacterium xinjiangense</name>
    <dbReference type="NCBI Taxonomy" id="386302"/>
    <lineage>
        <taxon>Bacteria</taxon>
        <taxon>Bacillati</taxon>
        <taxon>Actinomycetota</taxon>
        <taxon>Actinomycetes</taxon>
        <taxon>Micrococcales</taxon>
        <taxon>Microbacteriaceae</taxon>
        <taxon>Salinibacterium</taxon>
    </lineage>
</organism>
<comment type="similarity">
    <text evidence="1">Belongs to the dTDP-4-dehydrorhamnose 3,5-epimerase family.</text>
</comment>
<evidence type="ECO:0000256" key="1">
    <source>
        <dbReference type="ARBA" id="ARBA00010154"/>
    </source>
</evidence>
<name>A0A2C8Y6H4_9MICO</name>
<keyword evidence="5" id="KW-1185">Reference proteome</keyword>
<accession>A0A2C8Y6H4</accession>
<dbReference type="GO" id="GO:0019305">
    <property type="term" value="P:dTDP-rhamnose biosynthetic process"/>
    <property type="evidence" value="ECO:0007669"/>
    <property type="project" value="TreeGrafter"/>
</dbReference>
<feature type="active site" description="Proton acceptor" evidence="2">
    <location>
        <position position="62"/>
    </location>
</feature>
<dbReference type="RefSeq" id="WP_097059300.1">
    <property type="nucleotide sequence ID" value="NZ_BMLC01000002.1"/>
</dbReference>
<gene>
    <name evidence="4" type="ORF">SAMN06296378_0092</name>
</gene>
<sequence length="204" mass="22396">MQIRELTIPDVYEITPVQRADDRGRFLEWYRFDKLAEVTGHPITLRQANTSVSKKGVVRGIHFADVPVGQAKYVTAMHGAVLDFAIDIRLGSPTFGQWDTVLLDDVDCKAIYLSEGLGHAFVALTDDAVVSYLVSDTYNPTAEHGINPLDEQIGLVFPPEAGEALLSPKDVEAPSLAEAEALGLLPRWDDVRAFYNELNEANGA</sequence>
<dbReference type="CDD" id="cd00438">
    <property type="entry name" value="cupin_RmlC"/>
    <property type="match status" value="1"/>
</dbReference>
<evidence type="ECO:0000256" key="3">
    <source>
        <dbReference type="PIRSR" id="PIRSR600888-3"/>
    </source>
</evidence>
<feature type="site" description="Participates in a stacking interaction with the thymidine ring of dTDP-4-oxo-6-deoxyglucose" evidence="3">
    <location>
        <position position="138"/>
    </location>
</feature>
<dbReference type="InterPro" id="IPR011051">
    <property type="entry name" value="RmlC_Cupin_sf"/>
</dbReference>
<dbReference type="OrthoDB" id="9800680at2"/>
<dbReference type="Gene3D" id="2.60.120.10">
    <property type="entry name" value="Jelly Rolls"/>
    <property type="match status" value="1"/>
</dbReference>
<reference evidence="4 5" key="1">
    <citation type="submission" date="2017-09" db="EMBL/GenBank/DDBJ databases">
        <authorList>
            <person name="Ehlers B."/>
            <person name="Leendertz F.H."/>
        </authorList>
    </citation>
    <scope>NUCLEOTIDE SEQUENCE [LARGE SCALE GENOMIC DNA]</scope>
    <source>
        <strain evidence="4 5">CGMCC 1.05381</strain>
    </source>
</reference>
<dbReference type="GO" id="GO:0005829">
    <property type="term" value="C:cytosol"/>
    <property type="evidence" value="ECO:0007669"/>
    <property type="project" value="TreeGrafter"/>
</dbReference>
<evidence type="ECO:0000313" key="5">
    <source>
        <dbReference type="Proteomes" id="UP000219440"/>
    </source>
</evidence>
<proteinExistence type="inferred from homology"/>
<evidence type="ECO:0000256" key="2">
    <source>
        <dbReference type="PIRSR" id="PIRSR600888-1"/>
    </source>
</evidence>
<dbReference type="InterPro" id="IPR014710">
    <property type="entry name" value="RmlC-like_jellyroll"/>
</dbReference>
<dbReference type="PANTHER" id="PTHR21047:SF2">
    <property type="entry name" value="THYMIDINE DIPHOSPHO-4-KETO-RHAMNOSE 3,5-EPIMERASE"/>
    <property type="match status" value="1"/>
</dbReference>
<protein>
    <submittedName>
        <fullName evidence="4">dTDP-4-dehydrorhamnose 3,5-epimerase</fullName>
    </submittedName>
</protein>